<dbReference type="SUPFAM" id="SSF53254">
    <property type="entry name" value="Phosphoglycerate mutase-like"/>
    <property type="match status" value="1"/>
</dbReference>
<keyword evidence="4" id="KW-0413">Isomerase</keyword>
<dbReference type="Pfam" id="PF00300">
    <property type="entry name" value="His_Phos_1"/>
    <property type="match status" value="1"/>
</dbReference>
<dbReference type="EC" id="5.4.2.11" evidence="2"/>
<comment type="similarity">
    <text evidence="1">Belongs to the phosphoglycerate mutase family. BPG-dependent PGAM subfamily.</text>
</comment>
<gene>
    <name evidence="7" type="ORF">CUNI_LOCUS9739</name>
</gene>
<organism evidence="7 8">
    <name type="scientific">Candidula unifasciata</name>
    <dbReference type="NCBI Taxonomy" id="100452"/>
    <lineage>
        <taxon>Eukaryota</taxon>
        <taxon>Metazoa</taxon>
        <taxon>Spiralia</taxon>
        <taxon>Lophotrochozoa</taxon>
        <taxon>Mollusca</taxon>
        <taxon>Gastropoda</taxon>
        <taxon>Heterobranchia</taxon>
        <taxon>Euthyneura</taxon>
        <taxon>Panpulmonata</taxon>
        <taxon>Eupulmonata</taxon>
        <taxon>Stylommatophora</taxon>
        <taxon>Helicina</taxon>
        <taxon>Helicoidea</taxon>
        <taxon>Geomitridae</taxon>
        <taxon>Candidula</taxon>
    </lineage>
</organism>
<proteinExistence type="inferred from homology"/>
<reference evidence="7" key="1">
    <citation type="submission" date="2021-04" db="EMBL/GenBank/DDBJ databases">
        <authorList>
            <consortium name="Molecular Ecology Group"/>
        </authorList>
    </citation>
    <scope>NUCLEOTIDE SEQUENCE</scope>
</reference>
<comment type="caution">
    <text evidence="7">The sequence shown here is derived from an EMBL/GenBank/DDBJ whole genome shotgun (WGS) entry which is preliminary data.</text>
</comment>
<dbReference type="OrthoDB" id="354304at2759"/>
<dbReference type="NCBIfam" id="TIGR01258">
    <property type="entry name" value="pgm_1"/>
    <property type="match status" value="1"/>
</dbReference>
<evidence type="ECO:0000256" key="4">
    <source>
        <dbReference type="ARBA" id="ARBA00023235"/>
    </source>
</evidence>
<dbReference type="EMBL" id="CAJHNH020001717">
    <property type="protein sequence ID" value="CAG5124181.1"/>
    <property type="molecule type" value="Genomic_DNA"/>
</dbReference>
<sequence length="112" mass="12637">MFQREDLGMIPSSESLKDTIERTLPMWYDQIVPAMKQGKRVLIVAHGNSLRGFVKHLDKISDEDIVSLEIPTGIPLAYELDKNFDAVRRYYLASDEEVEAAQAKLAAQGKSK</sequence>
<dbReference type="CDD" id="cd07040">
    <property type="entry name" value="HP"/>
    <property type="match status" value="1"/>
</dbReference>
<feature type="binding site" evidence="5">
    <location>
        <begin position="47"/>
        <end position="48"/>
    </location>
    <ligand>
        <name>substrate</name>
    </ligand>
</feature>
<accession>A0A8S3ZAU2</accession>
<dbReference type="InterPro" id="IPR013078">
    <property type="entry name" value="His_Pase_superF_clade-1"/>
</dbReference>
<dbReference type="Gene3D" id="3.40.50.1240">
    <property type="entry name" value="Phosphoglycerate mutase-like"/>
    <property type="match status" value="1"/>
</dbReference>
<dbReference type="GO" id="GO:0006096">
    <property type="term" value="P:glycolytic process"/>
    <property type="evidence" value="ECO:0007669"/>
    <property type="project" value="UniProtKB-KW"/>
</dbReference>
<dbReference type="InterPro" id="IPR005952">
    <property type="entry name" value="Phosphogly_mut1"/>
</dbReference>
<evidence type="ECO:0000313" key="7">
    <source>
        <dbReference type="EMBL" id="CAG5124181.1"/>
    </source>
</evidence>
<dbReference type="GO" id="GO:0004619">
    <property type="term" value="F:phosphoglycerate mutase activity"/>
    <property type="evidence" value="ECO:0007669"/>
    <property type="project" value="UniProtKB-EC"/>
</dbReference>
<dbReference type="PANTHER" id="PTHR11931">
    <property type="entry name" value="PHOSPHOGLYCERATE MUTASE"/>
    <property type="match status" value="1"/>
</dbReference>
<evidence type="ECO:0000256" key="6">
    <source>
        <dbReference type="PIRSR" id="PIRSR613078-3"/>
    </source>
</evidence>
<dbReference type="AlphaFoldDB" id="A0A8S3ZAU2"/>
<feature type="site" description="Transition state stabilizer" evidence="6">
    <location>
        <position position="46"/>
    </location>
</feature>
<keyword evidence="8" id="KW-1185">Reference proteome</keyword>
<evidence type="ECO:0000313" key="8">
    <source>
        <dbReference type="Proteomes" id="UP000678393"/>
    </source>
</evidence>
<protein>
    <recommendedName>
        <fullName evidence="2">phosphoglycerate mutase (2,3-diphosphoglycerate-dependent)</fullName>
        <ecNumber evidence="2">5.4.2.11</ecNumber>
    </recommendedName>
</protein>
<keyword evidence="3" id="KW-0324">Glycolysis</keyword>
<evidence type="ECO:0000256" key="2">
    <source>
        <dbReference type="ARBA" id="ARBA00012028"/>
    </source>
</evidence>
<evidence type="ECO:0000256" key="1">
    <source>
        <dbReference type="ARBA" id="ARBA00006717"/>
    </source>
</evidence>
<name>A0A8S3ZAU2_9EUPU</name>
<evidence type="ECO:0000256" key="5">
    <source>
        <dbReference type="PIRSR" id="PIRSR613078-2"/>
    </source>
</evidence>
<dbReference type="Proteomes" id="UP000678393">
    <property type="component" value="Unassembled WGS sequence"/>
</dbReference>
<dbReference type="InterPro" id="IPR029033">
    <property type="entry name" value="His_PPase_superfam"/>
</dbReference>
<evidence type="ECO:0000256" key="3">
    <source>
        <dbReference type="ARBA" id="ARBA00023152"/>
    </source>
</evidence>